<dbReference type="InterPro" id="IPR027417">
    <property type="entry name" value="P-loop_NTPase"/>
</dbReference>
<dbReference type="GO" id="GO:0016887">
    <property type="term" value="F:ATP hydrolysis activity"/>
    <property type="evidence" value="ECO:0007669"/>
    <property type="project" value="InterPro"/>
</dbReference>
<protein>
    <recommendedName>
        <fullName evidence="1">ORC1/DEAH AAA+ ATPase domain-containing protein</fullName>
    </recommendedName>
</protein>
<feature type="domain" description="ORC1/DEAH AAA+ ATPase" evidence="1">
    <location>
        <begin position="25"/>
        <end position="96"/>
    </location>
</feature>
<comment type="caution">
    <text evidence="2">The sequence shown here is derived from an EMBL/GenBank/DDBJ whole genome shotgun (WGS) entry which is preliminary data.</text>
</comment>
<dbReference type="PANTHER" id="PTHR35894">
    <property type="entry name" value="GENERAL SECRETION PATHWAY PROTEIN A-RELATED"/>
    <property type="match status" value="1"/>
</dbReference>
<sequence>MDGGMLALVAQHRGGAVGDGRPDFANLDKTSLLCRIEDFLVTNHQQGKRTLLLIDEAQNVPPQALEELRMLSNFQVGAKVPLQSFLLAQPQFRRTLAAKDLEQFRQRIIASYHLGPMGSEETSEYIRHRLAVVGWSNDPRFTEEALADIFVHTGGVPRKINTICSRIMLFGFLDELHTVDRDVVRNVVEDLLRETSQVIDGSSGPTGGVMLGSGTPPDASQLVQRVDRIDRTVERHGRALKFFSYAIEKSLQDESVDADPD</sequence>
<evidence type="ECO:0000313" key="3">
    <source>
        <dbReference type="Proteomes" id="UP000078428"/>
    </source>
</evidence>
<keyword evidence="3" id="KW-1185">Reference proteome</keyword>
<accession>A0A178MLI9</accession>
<dbReference type="STRING" id="1285242.A6A04_19110"/>
<evidence type="ECO:0000313" key="2">
    <source>
        <dbReference type="EMBL" id="OAN49601.1"/>
    </source>
</evidence>
<reference evidence="2 3" key="1">
    <citation type="submission" date="2016-04" db="EMBL/GenBank/DDBJ databases">
        <title>Draft genome sequence of freshwater magnetotactic bacteria Magnetospirillum marisnigri SP-1 and Magnetospirillum moscoviense BB-1.</title>
        <authorList>
            <person name="Koziaeva V."/>
            <person name="Dziuba M.V."/>
            <person name="Ivanov T.M."/>
            <person name="Kuznetsov B."/>
            <person name="Grouzdev D.S."/>
        </authorList>
    </citation>
    <scope>NUCLEOTIDE SEQUENCE [LARGE SCALE GENOMIC DNA]</scope>
    <source>
        <strain evidence="2 3">SP-1</strain>
    </source>
</reference>
<organism evidence="2 3">
    <name type="scientific">Paramagnetospirillum marisnigri</name>
    <dbReference type="NCBI Taxonomy" id="1285242"/>
    <lineage>
        <taxon>Bacteria</taxon>
        <taxon>Pseudomonadati</taxon>
        <taxon>Pseudomonadota</taxon>
        <taxon>Alphaproteobacteria</taxon>
        <taxon>Rhodospirillales</taxon>
        <taxon>Magnetospirillaceae</taxon>
        <taxon>Paramagnetospirillum</taxon>
    </lineage>
</organism>
<evidence type="ECO:0000259" key="1">
    <source>
        <dbReference type="Pfam" id="PF13401"/>
    </source>
</evidence>
<proteinExistence type="predicted"/>
<dbReference type="InterPro" id="IPR052026">
    <property type="entry name" value="ExeA_AAA_ATPase_DNA-bind"/>
</dbReference>
<dbReference type="InterPro" id="IPR049945">
    <property type="entry name" value="AAA_22"/>
</dbReference>
<dbReference type="SUPFAM" id="SSF52540">
    <property type="entry name" value="P-loop containing nucleoside triphosphate hydrolases"/>
    <property type="match status" value="1"/>
</dbReference>
<dbReference type="PANTHER" id="PTHR35894:SF1">
    <property type="entry name" value="PHOSPHORIBULOKINASE _ URIDINE KINASE FAMILY"/>
    <property type="match status" value="1"/>
</dbReference>
<name>A0A178MLI9_9PROT</name>
<dbReference type="OrthoDB" id="7828921at2"/>
<dbReference type="AlphaFoldDB" id="A0A178MLI9"/>
<dbReference type="Proteomes" id="UP000078428">
    <property type="component" value="Unassembled WGS sequence"/>
</dbReference>
<dbReference type="EMBL" id="LWQT01000060">
    <property type="protein sequence ID" value="OAN49601.1"/>
    <property type="molecule type" value="Genomic_DNA"/>
</dbReference>
<gene>
    <name evidence="2" type="ORF">A6A04_19110</name>
</gene>
<dbReference type="Pfam" id="PF13401">
    <property type="entry name" value="AAA_22"/>
    <property type="match status" value="1"/>
</dbReference>